<dbReference type="Proteomes" id="UP000597444">
    <property type="component" value="Unassembled WGS sequence"/>
</dbReference>
<dbReference type="EMBL" id="BNJK01000002">
    <property type="protein sequence ID" value="GHO98483.1"/>
    <property type="molecule type" value="Genomic_DNA"/>
</dbReference>
<evidence type="ECO:0000313" key="2">
    <source>
        <dbReference type="Proteomes" id="UP000597444"/>
    </source>
</evidence>
<gene>
    <name evidence="1" type="ORF">KSF_085310</name>
</gene>
<dbReference type="AlphaFoldDB" id="A0A8J3N7D2"/>
<sequence length="165" mass="19445">MAYSSVHDLPSFVELSKQLNALKPLRFLLPKDQRGELEKLEAQLKQMVDTVDDFYKLLGDRHWIFHDLLNMEKVRAIIQHNAGAEDAERQFIALYNDPEFLRFAFMRCSGFEALRKRRHLLEKARDDYFAGRYYACIYLLLSVADGFVNELEREHRDCMRGVAKN</sequence>
<name>A0A8J3N7D2_9CHLR</name>
<organism evidence="1 2">
    <name type="scientific">Reticulibacter mediterranei</name>
    <dbReference type="NCBI Taxonomy" id="2778369"/>
    <lineage>
        <taxon>Bacteria</taxon>
        <taxon>Bacillati</taxon>
        <taxon>Chloroflexota</taxon>
        <taxon>Ktedonobacteria</taxon>
        <taxon>Ktedonobacterales</taxon>
        <taxon>Reticulibacteraceae</taxon>
        <taxon>Reticulibacter</taxon>
    </lineage>
</organism>
<proteinExistence type="predicted"/>
<evidence type="ECO:0000313" key="1">
    <source>
        <dbReference type="EMBL" id="GHO98483.1"/>
    </source>
</evidence>
<reference evidence="1" key="1">
    <citation type="submission" date="2020-10" db="EMBL/GenBank/DDBJ databases">
        <title>Taxonomic study of unclassified bacteria belonging to the class Ktedonobacteria.</title>
        <authorList>
            <person name="Yabe S."/>
            <person name="Wang C.M."/>
            <person name="Zheng Y."/>
            <person name="Sakai Y."/>
            <person name="Cavaletti L."/>
            <person name="Monciardini P."/>
            <person name="Donadio S."/>
        </authorList>
    </citation>
    <scope>NUCLEOTIDE SEQUENCE</scope>
    <source>
        <strain evidence="1">ID150040</strain>
    </source>
</reference>
<protein>
    <submittedName>
        <fullName evidence="1">Uncharacterized protein</fullName>
    </submittedName>
</protein>
<comment type="caution">
    <text evidence="1">The sequence shown here is derived from an EMBL/GenBank/DDBJ whole genome shotgun (WGS) entry which is preliminary data.</text>
</comment>
<keyword evidence="2" id="KW-1185">Reference proteome</keyword>
<accession>A0A8J3N7D2</accession>